<evidence type="ECO:0000256" key="6">
    <source>
        <dbReference type="ARBA" id="ARBA00022553"/>
    </source>
</evidence>
<evidence type="ECO:0000256" key="13">
    <source>
        <dbReference type="ARBA" id="ARBA00023065"/>
    </source>
</evidence>
<feature type="transmembrane region" description="Helical" evidence="16">
    <location>
        <begin position="373"/>
        <end position="396"/>
    </location>
</feature>
<dbReference type="SFLD" id="SFLDF00027">
    <property type="entry name" value="p-type_atpase"/>
    <property type="match status" value="1"/>
</dbReference>
<dbReference type="InterPro" id="IPR006121">
    <property type="entry name" value="HMA_dom"/>
</dbReference>
<proteinExistence type="inferred from homology"/>
<dbReference type="InterPro" id="IPR018303">
    <property type="entry name" value="ATPase_P-typ_P_site"/>
</dbReference>
<dbReference type="GO" id="GO:0060003">
    <property type="term" value="P:copper ion export"/>
    <property type="evidence" value="ECO:0007669"/>
    <property type="project" value="UniProtKB-ARBA"/>
</dbReference>
<dbReference type="AlphaFoldDB" id="A0A8D4VPZ6"/>
<keyword evidence="10 16" id="KW-0067">ATP-binding</keyword>
<dbReference type="RefSeq" id="WP_221046862.1">
    <property type="nucleotide sequence ID" value="NZ_AP019782.1"/>
</dbReference>
<feature type="transmembrane region" description="Helical" evidence="16">
    <location>
        <begin position="192"/>
        <end position="211"/>
    </location>
</feature>
<name>A0A8D4VPZ6_9GAMM</name>
<dbReference type="GO" id="GO:0140581">
    <property type="term" value="F:P-type monovalent copper transporter activity"/>
    <property type="evidence" value="ECO:0007669"/>
    <property type="project" value="UniProtKB-EC"/>
</dbReference>
<keyword evidence="11" id="KW-1278">Translocase</keyword>
<dbReference type="NCBIfam" id="TIGR01511">
    <property type="entry name" value="ATPase-IB1_Cu"/>
    <property type="match status" value="1"/>
</dbReference>
<dbReference type="PROSITE" id="PS50846">
    <property type="entry name" value="HMA_2"/>
    <property type="match status" value="1"/>
</dbReference>
<dbReference type="GO" id="GO:0005886">
    <property type="term" value="C:plasma membrane"/>
    <property type="evidence" value="ECO:0007669"/>
    <property type="project" value="UniProtKB-SubCell"/>
</dbReference>
<evidence type="ECO:0000256" key="8">
    <source>
        <dbReference type="ARBA" id="ARBA00022723"/>
    </source>
</evidence>
<dbReference type="GO" id="GO:0055070">
    <property type="term" value="P:copper ion homeostasis"/>
    <property type="evidence" value="ECO:0007669"/>
    <property type="project" value="TreeGrafter"/>
</dbReference>
<dbReference type="Proteomes" id="UP000824988">
    <property type="component" value="Chromosome"/>
</dbReference>
<dbReference type="PROSITE" id="PS00154">
    <property type="entry name" value="ATPASE_E1_E2"/>
    <property type="match status" value="1"/>
</dbReference>
<keyword evidence="13" id="KW-0406">Ion transport</keyword>
<dbReference type="InterPro" id="IPR059000">
    <property type="entry name" value="ATPase_P-type_domA"/>
</dbReference>
<comment type="similarity">
    <text evidence="2 16">Belongs to the cation transport ATPase (P-type) (TC 3.A.3) family. Type IB subfamily.</text>
</comment>
<evidence type="ECO:0000256" key="12">
    <source>
        <dbReference type="ARBA" id="ARBA00022989"/>
    </source>
</evidence>
<feature type="transmembrane region" description="Helical" evidence="16">
    <location>
        <begin position="714"/>
        <end position="735"/>
    </location>
</feature>
<keyword evidence="5 16" id="KW-1003">Cell membrane</keyword>
<dbReference type="PANTHER" id="PTHR43520">
    <property type="entry name" value="ATP7, ISOFORM B"/>
    <property type="match status" value="1"/>
</dbReference>
<evidence type="ECO:0000256" key="2">
    <source>
        <dbReference type="ARBA" id="ARBA00006024"/>
    </source>
</evidence>
<gene>
    <name evidence="18" type="ORF">MoryE10_18350</name>
</gene>
<keyword evidence="14 16" id="KW-0472">Membrane</keyword>
<evidence type="ECO:0000256" key="14">
    <source>
        <dbReference type="ARBA" id="ARBA00023136"/>
    </source>
</evidence>
<protein>
    <recommendedName>
        <fullName evidence="3">P-type Cu(+) transporter</fullName>
        <ecNumber evidence="3">7.2.2.8</ecNumber>
    </recommendedName>
</protein>
<organism evidence="18 19">
    <name type="scientific">Methylogaea oryzae</name>
    <dbReference type="NCBI Taxonomy" id="1295382"/>
    <lineage>
        <taxon>Bacteria</taxon>
        <taxon>Pseudomonadati</taxon>
        <taxon>Pseudomonadota</taxon>
        <taxon>Gammaproteobacteria</taxon>
        <taxon>Methylococcales</taxon>
        <taxon>Methylococcaceae</taxon>
        <taxon>Methylogaea</taxon>
    </lineage>
</organism>
<keyword evidence="9 16" id="KW-0547">Nucleotide-binding</keyword>
<dbReference type="InterPro" id="IPR001757">
    <property type="entry name" value="P_typ_ATPase"/>
</dbReference>
<dbReference type="Pfam" id="PF00403">
    <property type="entry name" value="HMA"/>
    <property type="match status" value="1"/>
</dbReference>
<comment type="catalytic activity">
    <reaction evidence="15">
        <text>Cu(+)(in) + ATP + H2O = Cu(+)(out) + ADP + phosphate + H(+)</text>
        <dbReference type="Rhea" id="RHEA:25792"/>
        <dbReference type="ChEBI" id="CHEBI:15377"/>
        <dbReference type="ChEBI" id="CHEBI:15378"/>
        <dbReference type="ChEBI" id="CHEBI:30616"/>
        <dbReference type="ChEBI" id="CHEBI:43474"/>
        <dbReference type="ChEBI" id="CHEBI:49552"/>
        <dbReference type="ChEBI" id="CHEBI:456216"/>
        <dbReference type="EC" id="7.2.2.8"/>
    </reaction>
</comment>
<dbReference type="InterPro" id="IPR027256">
    <property type="entry name" value="P-typ_ATPase_IB"/>
</dbReference>
<keyword evidence="19" id="KW-1185">Reference proteome</keyword>
<reference evidence="18" key="1">
    <citation type="submission" date="2019-06" db="EMBL/GenBank/DDBJ databases">
        <title>Complete genome sequence of Methylogaea oryzae strain JCM16910.</title>
        <authorList>
            <person name="Asakawa S."/>
        </authorList>
    </citation>
    <scope>NUCLEOTIDE SEQUENCE</scope>
    <source>
        <strain evidence="18">E10</strain>
    </source>
</reference>
<evidence type="ECO:0000313" key="19">
    <source>
        <dbReference type="Proteomes" id="UP000824988"/>
    </source>
</evidence>
<evidence type="ECO:0000256" key="15">
    <source>
        <dbReference type="ARBA" id="ARBA00049289"/>
    </source>
</evidence>
<comment type="subcellular location">
    <subcellularLocation>
        <location evidence="1">Cell membrane</location>
        <topology evidence="1">Multi-pass membrane protein</topology>
    </subcellularLocation>
</comment>
<evidence type="ECO:0000256" key="4">
    <source>
        <dbReference type="ARBA" id="ARBA00022448"/>
    </source>
</evidence>
<dbReference type="FunFam" id="2.70.150.10:FF:000020">
    <property type="entry name" value="Copper-exporting P-type ATPase A"/>
    <property type="match status" value="1"/>
</dbReference>
<dbReference type="InterPro" id="IPR044492">
    <property type="entry name" value="P_typ_ATPase_HD_dom"/>
</dbReference>
<dbReference type="EC" id="7.2.2.8" evidence="3"/>
<dbReference type="PANTHER" id="PTHR43520:SF6">
    <property type="entry name" value="COPPER-EXPORTING P-TYPE ATPASE"/>
    <property type="match status" value="1"/>
</dbReference>
<dbReference type="NCBIfam" id="TIGR01494">
    <property type="entry name" value="ATPase_P-type"/>
    <property type="match status" value="1"/>
</dbReference>
<evidence type="ECO:0000256" key="9">
    <source>
        <dbReference type="ARBA" id="ARBA00022741"/>
    </source>
</evidence>
<keyword evidence="4" id="KW-0813">Transport</keyword>
<dbReference type="GO" id="GO:0005524">
    <property type="term" value="F:ATP binding"/>
    <property type="evidence" value="ECO:0007669"/>
    <property type="project" value="UniProtKB-UniRule"/>
</dbReference>
<dbReference type="PROSITE" id="PS01047">
    <property type="entry name" value="HMA_1"/>
    <property type="match status" value="1"/>
</dbReference>
<evidence type="ECO:0000256" key="3">
    <source>
        <dbReference type="ARBA" id="ARBA00012517"/>
    </source>
</evidence>
<dbReference type="CDD" id="cd00371">
    <property type="entry name" value="HMA"/>
    <property type="match status" value="1"/>
</dbReference>
<dbReference type="NCBIfam" id="TIGR01525">
    <property type="entry name" value="ATPase-IB_hvy"/>
    <property type="match status" value="1"/>
</dbReference>
<evidence type="ECO:0000256" key="16">
    <source>
        <dbReference type="RuleBase" id="RU362081"/>
    </source>
</evidence>
<feature type="transmembrane region" description="Helical" evidence="16">
    <location>
        <begin position="345"/>
        <end position="367"/>
    </location>
</feature>
<evidence type="ECO:0000256" key="1">
    <source>
        <dbReference type="ARBA" id="ARBA00004651"/>
    </source>
</evidence>
<dbReference type="GO" id="GO:0016887">
    <property type="term" value="F:ATP hydrolysis activity"/>
    <property type="evidence" value="ECO:0007669"/>
    <property type="project" value="InterPro"/>
</dbReference>
<dbReference type="EMBL" id="AP019782">
    <property type="protein sequence ID" value="BBL71229.1"/>
    <property type="molecule type" value="Genomic_DNA"/>
</dbReference>
<evidence type="ECO:0000256" key="5">
    <source>
        <dbReference type="ARBA" id="ARBA00022475"/>
    </source>
</evidence>
<dbReference type="GO" id="GO:0043682">
    <property type="term" value="F:P-type divalent copper transporter activity"/>
    <property type="evidence" value="ECO:0007669"/>
    <property type="project" value="TreeGrafter"/>
</dbReference>
<feature type="transmembrane region" description="Helical" evidence="16">
    <location>
        <begin position="99"/>
        <end position="120"/>
    </location>
</feature>
<dbReference type="InterPro" id="IPR017969">
    <property type="entry name" value="Heavy-metal-associated_CS"/>
</dbReference>
<keyword evidence="6" id="KW-0597">Phosphoprotein</keyword>
<evidence type="ECO:0000313" key="18">
    <source>
        <dbReference type="EMBL" id="BBL71229.1"/>
    </source>
</evidence>
<dbReference type="Pfam" id="PF00702">
    <property type="entry name" value="Hydrolase"/>
    <property type="match status" value="1"/>
</dbReference>
<dbReference type="SFLD" id="SFLDG00002">
    <property type="entry name" value="C1.7:_P-type_atpase_like"/>
    <property type="match status" value="1"/>
</dbReference>
<feature type="transmembrane region" description="Helical" evidence="16">
    <location>
        <begin position="126"/>
        <end position="143"/>
    </location>
</feature>
<keyword evidence="12 16" id="KW-1133">Transmembrane helix</keyword>
<keyword evidence="7 16" id="KW-0812">Transmembrane</keyword>
<evidence type="ECO:0000256" key="10">
    <source>
        <dbReference type="ARBA" id="ARBA00022840"/>
    </source>
</evidence>
<evidence type="ECO:0000259" key="17">
    <source>
        <dbReference type="PROSITE" id="PS50846"/>
    </source>
</evidence>
<sequence length="741" mass="76895">MAQNTTSSSLRLSVLGMRCAGCVQAVQDALAAVPGVESVEVNFADHSAAVTGSADADVLRQAVKDAGYDAAVMEGLGDVSGEQAQEEERYRSLLQRAKVAAALGAPLMVGDHFGWLPALGSSGGNAFWPWVSLLSAAVVYYAGGHYFRGALHAWRQRQANMDSLIALGTGAAWLYSTLAIDFAAALPPNAKYAYFEAAVIIIAFINLGSALEMRARGKTSQAIRQLIGLQPRTARVVRDGMELDVPIETVGLEETLRVRPGEKIPVDGTLLEGHSSVDESMLTGEPLAVEKRVGDEVVGGTLNQNGTFLYKATRIGRDTVLAQIVESVRQAQSTKPAIARLVDRIAAVFVPTVVSISAATFLIWLVFGPSPSLGYAFATAMTVLVIACPCALGLATPISIMVAVGKAAQNGILIRQGDALQSAGKLTCVVLDKTGTVTAGKPTVTALAGSRGWTETKVLQWAASLEAGSEHPLAAAIVAEAGSRSTDLLPVDGFVAVAGHGVGGTLNGKPAWLGNLALMQAKQVDCSAFPQRLDELSASGQTPMLLAAAGKVVGLVAVSDPIKADSAAAIAKMRGLGVRVLMVTGDNAVTAKAVAAQAGIEEVRAQVLPQDKAAVVRELQDQGETVAMVGDGINDAPALAQANVGFAIGTGTDIAIESADVVIMQGSLQKVPEAIRLSRLTVRNIQQNLAGAFIYNVLSIPVAAGLLYPFTGLLLNPMIAGAAMALSSVTVVSNANRLRWL</sequence>
<feature type="domain" description="HMA" evidence="17">
    <location>
        <begin position="8"/>
        <end position="71"/>
    </location>
</feature>
<feature type="transmembrane region" description="Helical" evidence="16">
    <location>
        <begin position="164"/>
        <end position="186"/>
    </location>
</feature>
<dbReference type="CDD" id="cd02094">
    <property type="entry name" value="P-type_ATPase_Cu-like"/>
    <property type="match status" value="1"/>
</dbReference>
<feature type="transmembrane region" description="Helical" evidence="16">
    <location>
        <begin position="689"/>
        <end position="708"/>
    </location>
</feature>
<keyword evidence="8 16" id="KW-0479">Metal-binding</keyword>
<accession>A0A8D4VPZ6</accession>
<dbReference type="SFLD" id="SFLDS00003">
    <property type="entry name" value="Haloacid_Dehalogenase"/>
    <property type="match status" value="1"/>
</dbReference>
<dbReference type="Pfam" id="PF00122">
    <property type="entry name" value="E1-E2_ATPase"/>
    <property type="match status" value="1"/>
</dbReference>
<dbReference type="GO" id="GO:0005507">
    <property type="term" value="F:copper ion binding"/>
    <property type="evidence" value="ECO:0007669"/>
    <property type="project" value="TreeGrafter"/>
</dbReference>
<evidence type="ECO:0000256" key="7">
    <source>
        <dbReference type="ARBA" id="ARBA00022692"/>
    </source>
</evidence>
<dbReference type="KEGG" id="moz:MoryE10_18350"/>
<evidence type="ECO:0000256" key="11">
    <source>
        <dbReference type="ARBA" id="ARBA00022967"/>
    </source>
</evidence>